<name>A0AA89BIC7_9ASTE</name>
<dbReference type="PANTHER" id="PTHR31033">
    <property type="entry name" value="PROTEIN, PUTATIVE-RELATED"/>
    <property type="match status" value="1"/>
</dbReference>
<proteinExistence type="predicted"/>
<dbReference type="EMBL" id="JAVXUP010000117">
    <property type="protein sequence ID" value="KAK3037622.1"/>
    <property type="molecule type" value="Genomic_DNA"/>
</dbReference>
<gene>
    <name evidence="1" type="ORF">RJ639_030399</name>
</gene>
<evidence type="ECO:0000313" key="2">
    <source>
        <dbReference type="Proteomes" id="UP001188597"/>
    </source>
</evidence>
<sequence length="67" mass="7589">MEFLSKGFNEASDCQFSEHDIQMCPFLRNINKATNFSLSSVNFPVPVKGGKGPIFEDGPNIRRWPQL</sequence>
<dbReference type="GO" id="GO:0009507">
    <property type="term" value="C:chloroplast"/>
    <property type="evidence" value="ECO:0007669"/>
    <property type="project" value="TreeGrafter"/>
</dbReference>
<dbReference type="AlphaFoldDB" id="A0AA89BIC7"/>
<protein>
    <submittedName>
        <fullName evidence="1">Uncharacterized protein</fullName>
    </submittedName>
</protein>
<keyword evidence="2" id="KW-1185">Reference proteome</keyword>
<reference evidence="1" key="1">
    <citation type="submission" date="2022-12" db="EMBL/GenBank/DDBJ databases">
        <title>Draft genome assemblies for two species of Escallonia (Escalloniales).</title>
        <authorList>
            <person name="Chanderbali A."/>
            <person name="Dervinis C."/>
            <person name="Anghel I."/>
            <person name="Soltis D."/>
            <person name="Soltis P."/>
            <person name="Zapata F."/>
        </authorList>
    </citation>
    <scope>NUCLEOTIDE SEQUENCE</scope>
    <source>
        <strain evidence="1">UCBG64.0493</strain>
        <tissue evidence="1">Leaf</tissue>
    </source>
</reference>
<evidence type="ECO:0000313" key="1">
    <source>
        <dbReference type="EMBL" id="KAK3037622.1"/>
    </source>
</evidence>
<comment type="caution">
    <text evidence="1">The sequence shown here is derived from an EMBL/GenBank/DDBJ whole genome shotgun (WGS) entry which is preliminary data.</text>
</comment>
<dbReference type="Proteomes" id="UP001188597">
    <property type="component" value="Unassembled WGS sequence"/>
</dbReference>
<organism evidence="1 2">
    <name type="scientific">Escallonia herrerae</name>
    <dbReference type="NCBI Taxonomy" id="1293975"/>
    <lineage>
        <taxon>Eukaryota</taxon>
        <taxon>Viridiplantae</taxon>
        <taxon>Streptophyta</taxon>
        <taxon>Embryophyta</taxon>
        <taxon>Tracheophyta</taxon>
        <taxon>Spermatophyta</taxon>
        <taxon>Magnoliopsida</taxon>
        <taxon>eudicotyledons</taxon>
        <taxon>Gunneridae</taxon>
        <taxon>Pentapetalae</taxon>
        <taxon>asterids</taxon>
        <taxon>campanulids</taxon>
        <taxon>Escalloniales</taxon>
        <taxon>Escalloniaceae</taxon>
        <taxon>Escallonia</taxon>
    </lineage>
</organism>
<dbReference type="PANTHER" id="PTHR31033:SF18">
    <property type="entry name" value="OS06G0115800 PROTEIN"/>
    <property type="match status" value="1"/>
</dbReference>
<accession>A0AA89BIC7</accession>